<reference evidence="1 2" key="1">
    <citation type="submission" date="2021-06" db="EMBL/GenBank/DDBJ databases">
        <title>Caerostris darwini draft genome.</title>
        <authorList>
            <person name="Kono N."/>
            <person name="Arakawa K."/>
        </authorList>
    </citation>
    <scope>NUCLEOTIDE SEQUENCE [LARGE SCALE GENOMIC DNA]</scope>
</reference>
<dbReference type="EMBL" id="BPLQ01002481">
    <property type="protein sequence ID" value="GIX93238.1"/>
    <property type="molecule type" value="Genomic_DNA"/>
</dbReference>
<evidence type="ECO:0000313" key="2">
    <source>
        <dbReference type="Proteomes" id="UP001054837"/>
    </source>
</evidence>
<accession>A0AAV4P8B7</accession>
<keyword evidence="2" id="KW-1185">Reference proteome</keyword>
<dbReference type="AlphaFoldDB" id="A0AAV4P8B7"/>
<comment type="caution">
    <text evidence="1">The sequence shown here is derived from an EMBL/GenBank/DDBJ whole genome shotgun (WGS) entry which is preliminary data.</text>
</comment>
<protein>
    <submittedName>
        <fullName evidence="1">Uncharacterized protein</fullName>
    </submittedName>
</protein>
<name>A0AAV4P8B7_9ARAC</name>
<sequence>MIRGNSQSPNQHQNYINLCQIFNTSKHNTISPPEFMFLKASNIYSLRKKEQEEVTLRFFRITVIIEFLLKRATRNIIFDWDSGKSSSKLLRTEVISPVENPAPAFPVFFRELPHFGTWEDFGRRRM</sequence>
<evidence type="ECO:0000313" key="1">
    <source>
        <dbReference type="EMBL" id="GIX93238.1"/>
    </source>
</evidence>
<gene>
    <name evidence="1" type="ORF">CDAR_435631</name>
</gene>
<organism evidence="1 2">
    <name type="scientific">Caerostris darwini</name>
    <dbReference type="NCBI Taxonomy" id="1538125"/>
    <lineage>
        <taxon>Eukaryota</taxon>
        <taxon>Metazoa</taxon>
        <taxon>Ecdysozoa</taxon>
        <taxon>Arthropoda</taxon>
        <taxon>Chelicerata</taxon>
        <taxon>Arachnida</taxon>
        <taxon>Araneae</taxon>
        <taxon>Araneomorphae</taxon>
        <taxon>Entelegynae</taxon>
        <taxon>Araneoidea</taxon>
        <taxon>Araneidae</taxon>
        <taxon>Caerostris</taxon>
    </lineage>
</organism>
<proteinExistence type="predicted"/>
<dbReference type="Proteomes" id="UP001054837">
    <property type="component" value="Unassembled WGS sequence"/>
</dbReference>